<protein>
    <submittedName>
        <fullName evidence="1">Uncharacterized protein</fullName>
    </submittedName>
</protein>
<organism evidence="1 2">
    <name type="scientific">Dreissena polymorpha</name>
    <name type="common">Zebra mussel</name>
    <name type="synonym">Mytilus polymorpha</name>
    <dbReference type="NCBI Taxonomy" id="45954"/>
    <lineage>
        <taxon>Eukaryota</taxon>
        <taxon>Metazoa</taxon>
        <taxon>Spiralia</taxon>
        <taxon>Lophotrochozoa</taxon>
        <taxon>Mollusca</taxon>
        <taxon>Bivalvia</taxon>
        <taxon>Autobranchia</taxon>
        <taxon>Heteroconchia</taxon>
        <taxon>Euheterodonta</taxon>
        <taxon>Imparidentia</taxon>
        <taxon>Neoheterodontei</taxon>
        <taxon>Myida</taxon>
        <taxon>Dreissenoidea</taxon>
        <taxon>Dreissenidae</taxon>
        <taxon>Dreissena</taxon>
    </lineage>
</organism>
<accession>A0A9D4D063</accession>
<keyword evidence="2" id="KW-1185">Reference proteome</keyword>
<dbReference type="EMBL" id="JAIWYP010000011">
    <property type="protein sequence ID" value="KAH3736693.1"/>
    <property type="molecule type" value="Genomic_DNA"/>
</dbReference>
<evidence type="ECO:0000313" key="2">
    <source>
        <dbReference type="Proteomes" id="UP000828390"/>
    </source>
</evidence>
<evidence type="ECO:0000313" key="1">
    <source>
        <dbReference type="EMBL" id="KAH3736693.1"/>
    </source>
</evidence>
<dbReference type="AlphaFoldDB" id="A0A9D4D063"/>
<sequence>MRQYVLHVICTASQSPDDLDRICDALPCTQPKGRALGSIAMFVVGGYIADVSTLAGLKA</sequence>
<reference evidence="1" key="1">
    <citation type="journal article" date="2019" name="bioRxiv">
        <title>The Genome of the Zebra Mussel, Dreissena polymorpha: A Resource for Invasive Species Research.</title>
        <authorList>
            <person name="McCartney M.A."/>
            <person name="Auch B."/>
            <person name="Kono T."/>
            <person name="Mallez S."/>
            <person name="Zhang Y."/>
            <person name="Obille A."/>
            <person name="Becker A."/>
            <person name="Abrahante J.E."/>
            <person name="Garbe J."/>
            <person name="Badalamenti J.P."/>
            <person name="Herman A."/>
            <person name="Mangelson H."/>
            <person name="Liachko I."/>
            <person name="Sullivan S."/>
            <person name="Sone E.D."/>
            <person name="Koren S."/>
            <person name="Silverstein K.A.T."/>
            <person name="Beckman K.B."/>
            <person name="Gohl D.M."/>
        </authorList>
    </citation>
    <scope>NUCLEOTIDE SEQUENCE</scope>
    <source>
        <strain evidence="1">Duluth1</strain>
        <tissue evidence="1">Whole animal</tissue>
    </source>
</reference>
<comment type="caution">
    <text evidence="1">The sequence shown here is derived from an EMBL/GenBank/DDBJ whole genome shotgun (WGS) entry which is preliminary data.</text>
</comment>
<proteinExistence type="predicted"/>
<gene>
    <name evidence="1" type="ORF">DPMN_043266</name>
</gene>
<name>A0A9D4D063_DREPO</name>
<dbReference type="Proteomes" id="UP000828390">
    <property type="component" value="Unassembled WGS sequence"/>
</dbReference>
<reference evidence="1" key="2">
    <citation type="submission" date="2020-11" db="EMBL/GenBank/DDBJ databases">
        <authorList>
            <person name="McCartney M.A."/>
            <person name="Auch B."/>
            <person name="Kono T."/>
            <person name="Mallez S."/>
            <person name="Becker A."/>
            <person name="Gohl D.M."/>
            <person name="Silverstein K.A.T."/>
            <person name="Koren S."/>
            <person name="Bechman K.B."/>
            <person name="Herman A."/>
            <person name="Abrahante J.E."/>
            <person name="Garbe J."/>
        </authorList>
    </citation>
    <scope>NUCLEOTIDE SEQUENCE</scope>
    <source>
        <strain evidence="1">Duluth1</strain>
        <tissue evidence="1">Whole animal</tissue>
    </source>
</reference>